<protein>
    <submittedName>
        <fullName evidence="1">Uncharacterized protein</fullName>
    </submittedName>
</protein>
<dbReference type="Proteomes" id="UP000186940">
    <property type="component" value="Unassembled WGS sequence"/>
</dbReference>
<organism evidence="1 2">
    <name type="scientific">Candidatus Syntropharchaeum caldarium</name>
    <dbReference type="NCBI Taxonomy" id="1838285"/>
    <lineage>
        <taxon>Archaea</taxon>
        <taxon>Methanobacteriati</taxon>
        <taxon>Methanobacteriota</taxon>
        <taxon>Stenosarchaea group</taxon>
        <taxon>Methanomicrobia</taxon>
        <taxon>Methanosarcinales</taxon>
        <taxon>ANME-2 cluster</taxon>
        <taxon>Candidatus Syntropharchaeum</taxon>
    </lineage>
</organism>
<evidence type="ECO:0000313" key="1">
    <source>
        <dbReference type="EMBL" id="OFV67606.1"/>
    </source>
</evidence>
<sequence length="34" mass="3430">MVLMVMAVTVVAAGASDLKAVGSPVRDIVTDANK</sequence>
<reference evidence="1" key="1">
    <citation type="submission" date="2016-05" db="EMBL/GenBank/DDBJ databases">
        <title>Microbial consortia oxidize butane by reversing methanogenesis.</title>
        <authorList>
            <person name="Laso-Perez R."/>
            <person name="Richter M."/>
            <person name="Wegener G."/>
            <person name="Musat F."/>
        </authorList>
    </citation>
    <scope>NUCLEOTIDE SEQUENCE [LARGE SCALE GENOMIC DNA]</scope>
    <source>
        <strain evidence="1">BOX2</strain>
    </source>
</reference>
<name>A0A1F2PAF7_9EURY</name>
<gene>
    <name evidence="1" type="ORF">SCAL_000981</name>
</gene>
<proteinExistence type="predicted"/>
<dbReference type="EMBL" id="LYOS01000003">
    <property type="protein sequence ID" value="OFV67606.1"/>
    <property type="molecule type" value="Genomic_DNA"/>
</dbReference>
<dbReference type="STRING" id="1838285.SCAL_000981"/>
<dbReference type="AlphaFoldDB" id="A0A1F2PAF7"/>
<evidence type="ECO:0000313" key="2">
    <source>
        <dbReference type="Proteomes" id="UP000186940"/>
    </source>
</evidence>
<comment type="caution">
    <text evidence="1">The sequence shown here is derived from an EMBL/GenBank/DDBJ whole genome shotgun (WGS) entry which is preliminary data.</text>
</comment>
<keyword evidence="2" id="KW-1185">Reference proteome</keyword>
<accession>A0A1F2PAF7</accession>